<feature type="compositionally biased region" description="Basic and acidic residues" evidence="11">
    <location>
        <begin position="60"/>
        <end position="75"/>
    </location>
</feature>
<accession>V5HB73</accession>
<keyword evidence="6" id="KW-0747">Spliceosome</keyword>
<comment type="similarity">
    <text evidence="3">Belongs to the TSSC4 family.</text>
</comment>
<keyword evidence="4" id="KW-0963">Cytoplasm</keyword>
<feature type="region of interest" description="Disordered" evidence="11">
    <location>
        <begin position="143"/>
        <end position="176"/>
    </location>
</feature>
<dbReference type="GO" id="GO:0008380">
    <property type="term" value="P:RNA splicing"/>
    <property type="evidence" value="ECO:0007669"/>
    <property type="project" value="UniProtKB-KW"/>
</dbReference>
<sequence>MTQLNRGELRQTTSFQLQTGDAGGFSNRMNSVFDSLSGLEAKHRAWERDHEGSASAASLLKDDPEAPEEITKRSEPPAAFKRPWSNACAPRKRKPPPFGIGGGTPDFKLHPEKWTKYSLEDVSEDDMSEATNKAAALEYLRERRSQSGVDTDMDQADGGQARHVFHRRSKDEMDVDTGVKQLISRPGKIVMPECVVGAKAPGRKPALHKIGAQSVGAASSALSFHYDDDDDDDDDGDDHDAVRSEEPGAMQPAPVEKLTAKSKPRSLRARTEDD</sequence>
<feature type="compositionally biased region" description="Polar residues" evidence="11">
    <location>
        <begin position="1"/>
        <end position="19"/>
    </location>
</feature>
<dbReference type="EMBL" id="GANP01009969">
    <property type="protein sequence ID" value="JAB74499.1"/>
    <property type="molecule type" value="mRNA"/>
</dbReference>
<keyword evidence="5" id="KW-0507">mRNA processing</keyword>
<organism evidence="12">
    <name type="scientific">Ixodes ricinus</name>
    <name type="common">Common tick</name>
    <name type="synonym">Acarus ricinus</name>
    <dbReference type="NCBI Taxonomy" id="34613"/>
    <lineage>
        <taxon>Eukaryota</taxon>
        <taxon>Metazoa</taxon>
        <taxon>Ecdysozoa</taxon>
        <taxon>Arthropoda</taxon>
        <taxon>Chelicerata</taxon>
        <taxon>Arachnida</taxon>
        <taxon>Acari</taxon>
        <taxon>Parasitiformes</taxon>
        <taxon>Ixodida</taxon>
        <taxon>Ixodoidea</taxon>
        <taxon>Ixodidae</taxon>
        <taxon>Ixodinae</taxon>
        <taxon>Ixodes</taxon>
    </lineage>
</organism>
<feature type="region of interest" description="Disordered" evidence="11">
    <location>
        <begin position="221"/>
        <end position="274"/>
    </location>
</feature>
<dbReference type="GO" id="GO:0006397">
    <property type="term" value="P:mRNA processing"/>
    <property type="evidence" value="ECO:0007669"/>
    <property type="project" value="UniProtKB-KW"/>
</dbReference>
<comment type="subcellular location">
    <subcellularLocation>
        <location evidence="2">Cytoplasm</location>
    </subcellularLocation>
    <subcellularLocation>
        <location evidence="1">Nucleus</location>
    </subcellularLocation>
</comment>
<evidence type="ECO:0000256" key="7">
    <source>
        <dbReference type="ARBA" id="ARBA00023187"/>
    </source>
</evidence>
<feature type="region of interest" description="Disordered" evidence="11">
    <location>
        <begin position="44"/>
        <end position="110"/>
    </location>
</feature>
<evidence type="ECO:0000256" key="10">
    <source>
        <dbReference type="ARBA" id="ARBA00045970"/>
    </source>
</evidence>
<feature type="region of interest" description="Disordered" evidence="11">
    <location>
        <begin position="1"/>
        <end position="24"/>
    </location>
</feature>
<dbReference type="AlphaFoldDB" id="V5HB73"/>
<keyword evidence="7" id="KW-0508">mRNA splicing</keyword>
<name>V5HB73_IXORI</name>
<evidence type="ECO:0000256" key="1">
    <source>
        <dbReference type="ARBA" id="ARBA00004123"/>
    </source>
</evidence>
<evidence type="ECO:0000256" key="2">
    <source>
        <dbReference type="ARBA" id="ARBA00004496"/>
    </source>
</evidence>
<dbReference type="PANTHER" id="PTHR13445:SF3">
    <property type="entry name" value="U5 SMALL NUCLEAR RIBONUCLEOPROTEIN TSSC4"/>
    <property type="match status" value="1"/>
</dbReference>
<evidence type="ECO:0000313" key="12">
    <source>
        <dbReference type="EMBL" id="JAB74499.1"/>
    </source>
</evidence>
<evidence type="ECO:0000256" key="5">
    <source>
        <dbReference type="ARBA" id="ARBA00022664"/>
    </source>
</evidence>
<evidence type="ECO:0000256" key="6">
    <source>
        <dbReference type="ARBA" id="ARBA00022728"/>
    </source>
</evidence>
<evidence type="ECO:0000256" key="9">
    <source>
        <dbReference type="ARBA" id="ARBA00035304"/>
    </source>
</evidence>
<evidence type="ECO:0000256" key="3">
    <source>
        <dbReference type="ARBA" id="ARBA00010362"/>
    </source>
</evidence>
<dbReference type="PANTHER" id="PTHR13445">
    <property type="entry name" value="TUMOR SUPPRESSING SUBTRANSFERABLE CANDIDATE 4 TSSC4"/>
    <property type="match status" value="1"/>
</dbReference>
<dbReference type="GO" id="GO:0005737">
    <property type="term" value="C:cytoplasm"/>
    <property type="evidence" value="ECO:0007669"/>
    <property type="project" value="UniProtKB-SubCell"/>
</dbReference>
<proteinExistence type="evidence at transcript level"/>
<protein>
    <recommendedName>
        <fullName evidence="9">U5 small nuclear ribonucleoprotein TSSC4</fullName>
    </recommendedName>
</protein>
<dbReference type="Pfam" id="PF15264">
    <property type="entry name" value="TSSC4"/>
    <property type="match status" value="1"/>
</dbReference>
<evidence type="ECO:0000256" key="8">
    <source>
        <dbReference type="ARBA" id="ARBA00023242"/>
    </source>
</evidence>
<feature type="compositionally biased region" description="Acidic residues" evidence="11">
    <location>
        <begin position="227"/>
        <end position="238"/>
    </location>
</feature>
<evidence type="ECO:0000256" key="11">
    <source>
        <dbReference type="SAM" id="MobiDB-lite"/>
    </source>
</evidence>
<keyword evidence="8" id="KW-0539">Nucleus</keyword>
<comment type="function">
    <text evidence="10">Protein associated with the U5 snRNP, during its maturation and its post-splicing recycling and which is required for spliceosomal tri-snRNP complex assembly in the nucleus. Has a molecular sequestering activity and transiently hinders SNRNP200 binding sites for constitutive splicing factors that intervene later during the assembly of the spliceosome and splicing. Together with its molecular sequestering activity, may also function as a molecular adapter and placeholder, coordinating the assembly of the U5 snRNP and its association with the U4/U6 di-snRNP.</text>
</comment>
<evidence type="ECO:0000256" key="4">
    <source>
        <dbReference type="ARBA" id="ARBA00022490"/>
    </source>
</evidence>
<reference evidence="12" key="1">
    <citation type="journal article" date="2015" name="Sci. Rep.">
        <title>Tissue- and time-dependent transcription in Ixodes ricinus salivary glands and midguts when blood feeding on the vertebrate host.</title>
        <authorList>
            <person name="Kotsyfakis M."/>
            <person name="Schwarz A."/>
            <person name="Erhart J."/>
            <person name="Ribeiro J.M."/>
        </authorList>
    </citation>
    <scope>NUCLEOTIDE SEQUENCE</scope>
    <source>
        <tissue evidence="12">Salivary gland and midgut</tissue>
    </source>
</reference>
<dbReference type="InterPro" id="IPR029338">
    <property type="entry name" value="TSSC4"/>
</dbReference>
<dbReference type="GO" id="GO:0005681">
    <property type="term" value="C:spliceosomal complex"/>
    <property type="evidence" value="ECO:0007669"/>
    <property type="project" value="UniProtKB-KW"/>
</dbReference>